<dbReference type="EMBL" id="LMWV01000037">
    <property type="protein sequence ID" value="KUN59238.1"/>
    <property type="molecule type" value="Genomic_DNA"/>
</dbReference>
<reference evidence="1 2" key="1">
    <citation type="submission" date="2015-10" db="EMBL/GenBank/DDBJ databases">
        <title>Draft genome sequence of Streptomyces griseorubiginosus DSM 40469, type strain for the species Streptomyces griseorubiginosus.</title>
        <authorList>
            <person name="Ruckert C."/>
            <person name="Winkler A."/>
            <person name="Kalinowski J."/>
            <person name="Kampfer P."/>
            <person name="Glaeser S."/>
        </authorList>
    </citation>
    <scope>NUCLEOTIDE SEQUENCE [LARGE SCALE GENOMIC DNA]</scope>
    <source>
        <strain evidence="1 2">DSM 40469</strain>
    </source>
</reference>
<evidence type="ECO:0000313" key="2">
    <source>
        <dbReference type="Proteomes" id="UP000054375"/>
    </source>
</evidence>
<evidence type="ECO:0000313" key="1">
    <source>
        <dbReference type="EMBL" id="KUN59238.1"/>
    </source>
</evidence>
<accession>A0A101RPB6</accession>
<protein>
    <submittedName>
        <fullName evidence="1">Uncharacterized protein</fullName>
    </submittedName>
</protein>
<keyword evidence="2" id="KW-1185">Reference proteome</keyword>
<proteinExistence type="predicted"/>
<comment type="caution">
    <text evidence="1">The sequence shown here is derived from an EMBL/GenBank/DDBJ whole genome shotgun (WGS) entry which is preliminary data.</text>
</comment>
<sequence>MSAAEPYAAPPTDPQARDIRTASLAMNEDLHAALVLGREAVDEFVTASLLITGKWAEETVTDILYTRAAPRLRPVPFNRNQEGLIGADWLWWWVEESTGICFGMLCQAKNLKRTGTTWSIGYGQSNRTWGAQLPNLLAAADYFEVPAVYMLYCGDAAYRRGLSCGGDACDADDPDASSPCPDCPRMGVSVLSGLAAAYLYGRDPRAAAADSFRYATPLEDLADPGVWQQRWDINFRSCGLELQKFLLTPQYGAALAAKRIFMQLSSIREMHFAAAAPAPVVPRFDDDLPRAVFPPSSVPQDKGHFSVPYFLHVLRGLRTAPPPYVQAALEGGSDAVPRPVADQLAGLVVIQV</sequence>
<dbReference type="AlphaFoldDB" id="A0A101RPB6"/>
<gene>
    <name evidence="1" type="ORF">AQJ54_39940</name>
</gene>
<name>A0A101RPB6_9ACTN</name>
<dbReference type="Proteomes" id="UP000054375">
    <property type="component" value="Unassembled WGS sequence"/>
</dbReference>
<organism evidence="1 2">
    <name type="scientific">Streptomyces griseorubiginosus</name>
    <dbReference type="NCBI Taxonomy" id="67304"/>
    <lineage>
        <taxon>Bacteria</taxon>
        <taxon>Bacillati</taxon>
        <taxon>Actinomycetota</taxon>
        <taxon>Actinomycetes</taxon>
        <taxon>Kitasatosporales</taxon>
        <taxon>Streptomycetaceae</taxon>
        <taxon>Streptomyces</taxon>
    </lineage>
</organism>